<keyword evidence="2" id="KW-1185">Reference proteome</keyword>
<organism evidence="1 2">
    <name type="scientific">Parabacteroides segnis</name>
    <dbReference type="NCBI Taxonomy" id="2763058"/>
    <lineage>
        <taxon>Bacteria</taxon>
        <taxon>Pseudomonadati</taxon>
        <taxon>Bacteroidota</taxon>
        <taxon>Bacteroidia</taxon>
        <taxon>Bacteroidales</taxon>
        <taxon>Tannerellaceae</taxon>
        <taxon>Parabacteroides</taxon>
    </lineage>
</organism>
<accession>A0ABR7E0M9</accession>
<proteinExistence type="predicted"/>
<dbReference type="Proteomes" id="UP000644010">
    <property type="component" value="Unassembled WGS sequence"/>
</dbReference>
<evidence type="ECO:0000313" key="2">
    <source>
        <dbReference type="Proteomes" id="UP000644010"/>
    </source>
</evidence>
<evidence type="ECO:0000313" key="1">
    <source>
        <dbReference type="EMBL" id="MBC5643325.1"/>
    </source>
</evidence>
<protein>
    <submittedName>
        <fullName evidence="1">Uncharacterized protein</fullName>
    </submittedName>
</protein>
<dbReference type="EMBL" id="JACOOI010000009">
    <property type="protein sequence ID" value="MBC5643325.1"/>
    <property type="molecule type" value="Genomic_DNA"/>
</dbReference>
<comment type="caution">
    <text evidence="1">The sequence shown here is derived from an EMBL/GenBank/DDBJ whole genome shotgun (WGS) entry which is preliminary data.</text>
</comment>
<dbReference type="RefSeq" id="WP_186959362.1">
    <property type="nucleotide sequence ID" value="NZ_JACOOI010000009.1"/>
</dbReference>
<gene>
    <name evidence="1" type="ORF">H8S77_10555</name>
</gene>
<name>A0ABR7E0M9_9BACT</name>
<reference evidence="1 2" key="1">
    <citation type="submission" date="2020-08" db="EMBL/GenBank/DDBJ databases">
        <title>Genome public.</title>
        <authorList>
            <person name="Liu C."/>
            <person name="Sun Q."/>
        </authorList>
    </citation>
    <scope>NUCLEOTIDE SEQUENCE [LARGE SCALE GENOMIC DNA]</scope>
    <source>
        <strain evidence="1 2">BX2</strain>
    </source>
</reference>
<sequence>MARPIKETPILYGKDARRFEELMKHPRKVSSKELERRKKDYEYFKSISKFDCNE</sequence>